<sequence>MRGSSAAASRQASSENGDSGAEALGLYGRRSDKLKQGPGINDVMRVAQFIARELFVPLSPCCNKLAPVVFKRKVDAIRTSILSLLINSFEGYRMDSGRDRIAAAERLSKHARVSADTRDASWISYNLLIDSSRRCARNNSQAFPREGEGADRVKHFGQLLAIYEFRYGEQNFLLGKVRSLSLSHLQPVDTVKRAPIAKPTPKRQKRKALSVVGGHKHQNLFFTQGKRASGAVKIVDLRCILGSAGCIHRRVGREESREYIFDRMDDEARPNFLNLE</sequence>
<evidence type="ECO:0000313" key="3">
    <source>
        <dbReference type="Proteomes" id="UP000249464"/>
    </source>
</evidence>
<organism evidence="2 3">
    <name type="scientific">Microbotryum silenes-dioicae</name>
    <dbReference type="NCBI Taxonomy" id="796604"/>
    <lineage>
        <taxon>Eukaryota</taxon>
        <taxon>Fungi</taxon>
        <taxon>Dikarya</taxon>
        <taxon>Basidiomycota</taxon>
        <taxon>Pucciniomycotina</taxon>
        <taxon>Microbotryomycetes</taxon>
        <taxon>Microbotryales</taxon>
        <taxon>Microbotryaceae</taxon>
        <taxon>Microbotryum</taxon>
    </lineage>
</organism>
<reference evidence="2 3" key="1">
    <citation type="submission" date="2016-11" db="EMBL/GenBank/DDBJ databases">
        <authorList>
            <person name="Jaros S."/>
            <person name="Januszkiewicz K."/>
            <person name="Wedrychowicz H."/>
        </authorList>
    </citation>
    <scope>NUCLEOTIDE SEQUENCE [LARGE SCALE GENOMIC DNA]</scope>
</reference>
<accession>A0A2X0P7Z7</accession>
<dbReference type="STRING" id="796604.A0A2X0P7Z7"/>
<evidence type="ECO:0000256" key="1">
    <source>
        <dbReference type="SAM" id="MobiDB-lite"/>
    </source>
</evidence>
<evidence type="ECO:0000313" key="2">
    <source>
        <dbReference type="EMBL" id="SGY55033.1"/>
    </source>
</evidence>
<feature type="region of interest" description="Disordered" evidence="1">
    <location>
        <begin position="1"/>
        <end position="20"/>
    </location>
</feature>
<dbReference type="EMBL" id="FQNC01000044">
    <property type="protein sequence ID" value="SGY55033.1"/>
    <property type="molecule type" value="Genomic_DNA"/>
</dbReference>
<dbReference type="AlphaFoldDB" id="A0A2X0P7Z7"/>
<feature type="compositionally biased region" description="Low complexity" evidence="1">
    <location>
        <begin position="1"/>
        <end position="14"/>
    </location>
</feature>
<gene>
    <name evidence="2" type="primary">BQ5605_C006g03952</name>
    <name evidence="2" type="ORF">BQ5605_C006G03952</name>
</gene>
<protein>
    <submittedName>
        <fullName evidence="2">BQ5605_C006g03952 protein</fullName>
    </submittedName>
</protein>
<dbReference type="Proteomes" id="UP000249464">
    <property type="component" value="Unassembled WGS sequence"/>
</dbReference>
<name>A0A2X0P7Z7_9BASI</name>
<keyword evidence="3" id="KW-1185">Reference proteome</keyword>
<proteinExistence type="predicted"/>